<keyword evidence="1 4" id="KW-0662">Pyridine nucleotide biosynthesis</keyword>
<dbReference type="GO" id="GO:0019441">
    <property type="term" value="P:L-tryptophan catabolic process to kynurenine"/>
    <property type="evidence" value="ECO:0007669"/>
    <property type="project" value="TreeGrafter"/>
</dbReference>
<comment type="caution">
    <text evidence="4">Lacks conserved residue(s) required for the propagation of feature annotation.</text>
</comment>
<feature type="compositionally biased region" description="Basic and acidic residues" evidence="6">
    <location>
        <begin position="509"/>
        <end position="519"/>
    </location>
</feature>
<dbReference type="STRING" id="86259.A0A4Z1PIG1"/>
<evidence type="ECO:0000256" key="4">
    <source>
        <dbReference type="HAMAP-Rule" id="MF_03017"/>
    </source>
</evidence>
<comment type="function">
    <text evidence="4 5">Catalyzes the cleavage of L-kynurenine (L-Kyn) and L-3-hydroxykynurenine (L-3OHKyn) into anthranilic acid (AA) and 3-hydroxyanthranilic acid (3-OHAA), respectively.</text>
</comment>
<sequence length="519" mass="57888">MPNYDQPSLGKISNILTEEYALQQDAIDPLKHLRDEFNIPSRGDLKRKRSKDNSDSSGENGLPCTYLCGNSLGLQPKRTREYIDSYLSTWSKLGVYGHFKPLEDQVTEPWVDIDDQAKDAMAKIVGASPGEVAVMQTLTANLHLLMASFYRPTKDRWKIIIEGKAFPSDHVRCIFLLNLPSTNSCSKYAVYSQLAHHNLSPQDALVLIEPSDIGTHIFSTQNILDTISAHAETTALLLLPGIHYYTGQYLDIKTITSFAQSKGITVGWDLAHAAGNVPVQLHDWNVDFAAWCTYKYINAGPGSIAALFVHERHGKVDSTEEKKSKYTPRLSGWWGSSKSTRFQMDNNFLPIPGAAGWQLSNPSVFDCTSVLASLKLFNMTSIQALRQKSRYLTAYLEYLLENWKLQDRLRCYSILTPSNPEERGAQLSVRLEEGLLETVMAVLEEEGVVLDERKPDVIRVAPAPLYNTHADLWRFMSVFEKALKAAKDKKSAPAVSKGEGIGGVMVDGPSKKDGWSDLI</sequence>
<accession>A0A4Z1PIG1</accession>
<dbReference type="AlphaFoldDB" id="A0A4Z1PIG1"/>
<evidence type="ECO:0000256" key="5">
    <source>
        <dbReference type="PIRNR" id="PIRNR038800"/>
    </source>
</evidence>
<evidence type="ECO:0000256" key="1">
    <source>
        <dbReference type="ARBA" id="ARBA00022642"/>
    </source>
</evidence>
<comment type="catalytic activity">
    <reaction evidence="5">
        <text>3-hydroxy-L-kynurenine + H2O = 3-hydroxyanthranilate + L-alanine + H(+)</text>
        <dbReference type="Rhea" id="RHEA:25143"/>
        <dbReference type="ChEBI" id="CHEBI:15377"/>
        <dbReference type="ChEBI" id="CHEBI:15378"/>
        <dbReference type="ChEBI" id="CHEBI:36559"/>
        <dbReference type="ChEBI" id="CHEBI:57972"/>
        <dbReference type="ChEBI" id="CHEBI:58125"/>
        <dbReference type="EC" id="3.7.1.3"/>
    </reaction>
</comment>
<feature type="binding site" evidence="4">
    <location>
        <position position="138"/>
    </location>
    <ligand>
        <name>pyridoxal 5'-phosphate</name>
        <dbReference type="ChEBI" id="CHEBI:597326"/>
    </ligand>
</feature>
<dbReference type="PANTHER" id="PTHR14084">
    <property type="entry name" value="KYNURENINASE"/>
    <property type="match status" value="1"/>
</dbReference>
<dbReference type="SUPFAM" id="SSF53383">
    <property type="entry name" value="PLP-dependent transferases"/>
    <property type="match status" value="1"/>
</dbReference>
<dbReference type="PIRSF" id="PIRSF038800">
    <property type="entry name" value="KYNU"/>
    <property type="match status" value="1"/>
</dbReference>
<dbReference type="GO" id="GO:0097053">
    <property type="term" value="P:L-kynurenine catabolic process"/>
    <property type="evidence" value="ECO:0007669"/>
    <property type="project" value="UniProtKB-UniRule"/>
</dbReference>
<name>A0A4Z1PIG1_9PEZI</name>
<dbReference type="InterPro" id="IPR015422">
    <property type="entry name" value="PyrdxlP-dep_Trfase_small"/>
</dbReference>
<organism evidence="7 8">
    <name type="scientific">Venturia nashicola</name>
    <dbReference type="NCBI Taxonomy" id="86259"/>
    <lineage>
        <taxon>Eukaryota</taxon>
        <taxon>Fungi</taxon>
        <taxon>Dikarya</taxon>
        <taxon>Ascomycota</taxon>
        <taxon>Pezizomycotina</taxon>
        <taxon>Dothideomycetes</taxon>
        <taxon>Pleosporomycetidae</taxon>
        <taxon>Venturiales</taxon>
        <taxon>Venturiaceae</taxon>
        <taxon>Venturia</taxon>
    </lineage>
</organism>
<proteinExistence type="inferred from homology"/>
<dbReference type="GO" id="GO:0034354">
    <property type="term" value="P:'de novo' NAD+ biosynthetic process from L-tryptophan"/>
    <property type="evidence" value="ECO:0007669"/>
    <property type="project" value="UniProtKB-UniRule"/>
</dbReference>
<dbReference type="Gene3D" id="3.40.640.10">
    <property type="entry name" value="Type I PLP-dependent aspartate aminotransferase-like (Major domain)"/>
    <property type="match status" value="1"/>
</dbReference>
<evidence type="ECO:0000256" key="3">
    <source>
        <dbReference type="ARBA" id="ARBA00022898"/>
    </source>
</evidence>
<dbReference type="Gene3D" id="3.90.1150.10">
    <property type="entry name" value="Aspartate Aminotransferase, domain 1"/>
    <property type="match status" value="1"/>
</dbReference>
<dbReference type="EC" id="3.7.1.3" evidence="4 5"/>
<evidence type="ECO:0000256" key="6">
    <source>
        <dbReference type="SAM" id="MobiDB-lite"/>
    </source>
</evidence>
<dbReference type="InterPro" id="IPR015424">
    <property type="entry name" value="PyrdxlP-dep_Trfase"/>
</dbReference>
<comment type="pathway">
    <text evidence="4 5">Cofactor biosynthesis; NAD(+) biosynthesis; quinolinate from L-kynurenine: step 2/3.</text>
</comment>
<comment type="subunit">
    <text evidence="4 5">Homodimer.</text>
</comment>
<feature type="binding site" evidence="4">
    <location>
        <position position="272"/>
    </location>
    <ligand>
        <name>pyridoxal 5'-phosphate</name>
        <dbReference type="ChEBI" id="CHEBI:597326"/>
    </ligand>
</feature>
<comment type="caution">
    <text evidence="7">The sequence shown here is derived from an EMBL/GenBank/DDBJ whole genome shotgun (WGS) entry which is preliminary data.</text>
</comment>
<dbReference type="Proteomes" id="UP000298493">
    <property type="component" value="Unassembled WGS sequence"/>
</dbReference>
<feature type="region of interest" description="Disordered" evidence="6">
    <location>
        <begin position="41"/>
        <end position="60"/>
    </location>
</feature>
<evidence type="ECO:0000313" key="7">
    <source>
        <dbReference type="EMBL" id="TID25256.1"/>
    </source>
</evidence>
<dbReference type="GO" id="GO:0005737">
    <property type="term" value="C:cytoplasm"/>
    <property type="evidence" value="ECO:0007669"/>
    <property type="project" value="UniProtKB-SubCell"/>
</dbReference>
<feature type="binding site" evidence="4">
    <location>
        <position position="139"/>
    </location>
    <ligand>
        <name>pyridoxal 5'-phosphate</name>
        <dbReference type="ChEBI" id="CHEBI:597326"/>
    </ligand>
</feature>
<comment type="subcellular location">
    <subcellularLocation>
        <location evidence="4 5">Cytoplasm</location>
    </subcellularLocation>
</comment>
<feature type="region of interest" description="Disordered" evidence="6">
    <location>
        <begin position="499"/>
        <end position="519"/>
    </location>
</feature>
<dbReference type="InterPro" id="IPR010111">
    <property type="entry name" value="Kynureninase"/>
</dbReference>
<keyword evidence="4 5" id="KW-0963">Cytoplasm</keyword>
<dbReference type="GO" id="GO:0019805">
    <property type="term" value="P:quinolinate biosynthetic process"/>
    <property type="evidence" value="ECO:0007669"/>
    <property type="project" value="UniProtKB-UniRule"/>
</dbReference>
<dbReference type="GO" id="GO:0030170">
    <property type="term" value="F:pyridoxal phosphate binding"/>
    <property type="evidence" value="ECO:0007669"/>
    <property type="project" value="UniProtKB-UniRule"/>
</dbReference>
<feature type="binding site" evidence="4">
    <location>
        <begin position="166"/>
        <end position="169"/>
    </location>
    <ligand>
        <name>pyridoxal 5'-phosphate</name>
        <dbReference type="ChEBI" id="CHEBI:597326"/>
    </ligand>
</feature>
<dbReference type="EMBL" id="SNSC02000004">
    <property type="protein sequence ID" value="TID25256.1"/>
    <property type="molecule type" value="Genomic_DNA"/>
</dbReference>
<feature type="binding site" evidence="4">
    <location>
        <position position="361"/>
    </location>
    <ligand>
        <name>pyridoxal 5'-phosphate</name>
        <dbReference type="ChEBI" id="CHEBI:597326"/>
    </ligand>
</feature>
<comment type="pathway">
    <text evidence="4 5">Amino-acid degradation; L-kynurenine degradation; L-alanine and anthranilate from L-kynurenine: step 1/1.</text>
</comment>
<comment type="similarity">
    <text evidence="4 5">Belongs to the kynureninase family.</text>
</comment>
<keyword evidence="8" id="KW-1185">Reference proteome</keyword>
<feature type="binding site" evidence="4">
    <location>
        <position position="294"/>
    </location>
    <ligand>
        <name>pyridoxal 5'-phosphate</name>
        <dbReference type="ChEBI" id="CHEBI:597326"/>
    </ligand>
</feature>
<feature type="binding site" evidence="4">
    <location>
        <position position="333"/>
    </location>
    <ligand>
        <name>pyridoxal 5'-phosphate</name>
        <dbReference type="ChEBI" id="CHEBI:597326"/>
    </ligand>
</feature>
<gene>
    <name evidence="4" type="primary">BNA5</name>
    <name evidence="7" type="ORF">E6O75_ATG04461</name>
</gene>
<dbReference type="GO" id="GO:0043420">
    <property type="term" value="P:anthranilate metabolic process"/>
    <property type="evidence" value="ECO:0007669"/>
    <property type="project" value="UniProtKB-UniRule"/>
</dbReference>
<evidence type="ECO:0000256" key="2">
    <source>
        <dbReference type="ARBA" id="ARBA00022801"/>
    </source>
</evidence>
<dbReference type="FunFam" id="3.40.640.10:FF:000031">
    <property type="entry name" value="Kynureninase"/>
    <property type="match status" value="1"/>
</dbReference>
<dbReference type="InterPro" id="IPR015421">
    <property type="entry name" value="PyrdxlP-dep_Trfase_major"/>
</dbReference>
<keyword evidence="3 4" id="KW-0663">Pyridoxal phosphate</keyword>
<evidence type="ECO:0000313" key="8">
    <source>
        <dbReference type="Proteomes" id="UP000298493"/>
    </source>
</evidence>
<dbReference type="PANTHER" id="PTHR14084:SF0">
    <property type="entry name" value="KYNURENINASE"/>
    <property type="match status" value="1"/>
</dbReference>
<dbReference type="UniPathway" id="UPA00334">
    <property type="reaction ID" value="UER00455"/>
</dbReference>
<dbReference type="HAMAP" id="MF_01970">
    <property type="entry name" value="Kynureninase"/>
    <property type="match status" value="1"/>
</dbReference>
<dbReference type="GO" id="GO:0030429">
    <property type="term" value="F:kynureninase activity"/>
    <property type="evidence" value="ECO:0007669"/>
    <property type="project" value="UniProtKB-UniRule"/>
</dbReference>
<dbReference type="NCBIfam" id="TIGR01814">
    <property type="entry name" value="kynureninase"/>
    <property type="match status" value="1"/>
</dbReference>
<feature type="binding site" evidence="4">
    <location>
        <position position="269"/>
    </location>
    <ligand>
        <name>pyridoxal 5'-phosphate</name>
        <dbReference type="ChEBI" id="CHEBI:597326"/>
    </ligand>
</feature>
<dbReference type="Pfam" id="PF22580">
    <property type="entry name" value="KYNU_C"/>
    <property type="match status" value="1"/>
</dbReference>
<protein>
    <recommendedName>
        <fullName evidence="4 5">Kynureninase</fullName>
        <ecNumber evidence="4 5">3.7.1.3</ecNumber>
    </recommendedName>
    <alternativeName>
        <fullName evidence="4">Biosynthesis of nicotinic acid protein 5</fullName>
    </alternativeName>
    <alternativeName>
        <fullName evidence="4">L-kynurenine hydrolase</fullName>
    </alternativeName>
</protein>
<keyword evidence="2 4" id="KW-0378">Hydrolase</keyword>
<comment type="catalytic activity">
    <reaction evidence="4 5">
        <text>L-kynurenine + H2O = anthranilate + L-alanine + H(+)</text>
        <dbReference type="Rhea" id="RHEA:16813"/>
        <dbReference type="ChEBI" id="CHEBI:15377"/>
        <dbReference type="ChEBI" id="CHEBI:15378"/>
        <dbReference type="ChEBI" id="CHEBI:16567"/>
        <dbReference type="ChEBI" id="CHEBI:57959"/>
        <dbReference type="ChEBI" id="CHEBI:57972"/>
        <dbReference type="EC" id="3.7.1.3"/>
    </reaction>
</comment>
<reference evidence="7 8" key="1">
    <citation type="submission" date="2019-04" db="EMBL/GenBank/DDBJ databases">
        <title>High contiguity whole genome sequence and gene annotation resource for two Venturia nashicola isolates.</title>
        <authorList>
            <person name="Prokchorchik M."/>
            <person name="Won K."/>
            <person name="Lee Y."/>
            <person name="Choi E.D."/>
            <person name="Segonzac C."/>
            <person name="Sohn K.H."/>
        </authorList>
    </citation>
    <scope>NUCLEOTIDE SEQUENCE [LARGE SCALE GENOMIC DNA]</scope>
    <source>
        <strain evidence="7 8">PRI2</strain>
    </source>
</reference>
<dbReference type="UniPathway" id="UPA00253">
    <property type="reaction ID" value="UER00329"/>
</dbReference>
<comment type="cofactor">
    <cofactor evidence="4 5">
        <name>pyridoxal 5'-phosphate</name>
        <dbReference type="ChEBI" id="CHEBI:597326"/>
    </cofactor>
</comment>
<feature type="modified residue" description="N6-(pyridoxal phosphate)lysine" evidence="4">
    <location>
        <position position="295"/>
    </location>
</feature>